<reference evidence="1" key="1">
    <citation type="submission" date="2014-09" db="EMBL/GenBank/DDBJ databases">
        <authorList>
            <person name="Magalhaes I.L.F."/>
            <person name="Oliveira U."/>
            <person name="Santos F.R."/>
            <person name="Vidigal T.H.D.A."/>
            <person name="Brescovit A.D."/>
            <person name="Santos A.J."/>
        </authorList>
    </citation>
    <scope>NUCLEOTIDE SEQUENCE</scope>
    <source>
        <tissue evidence="1">Shoot tissue taken approximately 20 cm above the soil surface</tissue>
    </source>
</reference>
<protein>
    <submittedName>
        <fullName evidence="1">Uncharacterized protein</fullName>
    </submittedName>
</protein>
<organism evidence="1">
    <name type="scientific">Arundo donax</name>
    <name type="common">Giant reed</name>
    <name type="synonym">Donax arundinaceus</name>
    <dbReference type="NCBI Taxonomy" id="35708"/>
    <lineage>
        <taxon>Eukaryota</taxon>
        <taxon>Viridiplantae</taxon>
        <taxon>Streptophyta</taxon>
        <taxon>Embryophyta</taxon>
        <taxon>Tracheophyta</taxon>
        <taxon>Spermatophyta</taxon>
        <taxon>Magnoliopsida</taxon>
        <taxon>Liliopsida</taxon>
        <taxon>Poales</taxon>
        <taxon>Poaceae</taxon>
        <taxon>PACMAD clade</taxon>
        <taxon>Arundinoideae</taxon>
        <taxon>Arundineae</taxon>
        <taxon>Arundo</taxon>
    </lineage>
</organism>
<name>A0A0A9DBB8_ARUDO</name>
<dbReference type="EMBL" id="GBRH01214935">
    <property type="protein sequence ID" value="JAD82960.1"/>
    <property type="molecule type" value="Transcribed_RNA"/>
</dbReference>
<reference evidence="1" key="2">
    <citation type="journal article" date="2015" name="Data Brief">
        <title>Shoot transcriptome of the giant reed, Arundo donax.</title>
        <authorList>
            <person name="Barrero R.A."/>
            <person name="Guerrero F.D."/>
            <person name="Moolhuijzen P."/>
            <person name="Goolsby J.A."/>
            <person name="Tidwell J."/>
            <person name="Bellgard S.E."/>
            <person name="Bellgard M.I."/>
        </authorList>
    </citation>
    <scope>NUCLEOTIDE SEQUENCE</scope>
    <source>
        <tissue evidence="1">Shoot tissue taken approximately 20 cm above the soil surface</tissue>
    </source>
</reference>
<proteinExistence type="predicted"/>
<accession>A0A0A9DBB8</accession>
<dbReference type="AlphaFoldDB" id="A0A0A9DBB8"/>
<sequence length="36" mass="4324">MYLCIFIFVLVDKKYNIVFTILNYRFPVDTDMFPSG</sequence>
<evidence type="ECO:0000313" key="1">
    <source>
        <dbReference type="EMBL" id="JAD82960.1"/>
    </source>
</evidence>